<dbReference type="InterPro" id="IPR050039">
    <property type="entry name" value="MAB_1171c-like"/>
</dbReference>
<organism evidence="3 4">
    <name type="scientific">Micromonospora tulbaghiae</name>
    <dbReference type="NCBI Taxonomy" id="479978"/>
    <lineage>
        <taxon>Bacteria</taxon>
        <taxon>Bacillati</taxon>
        <taxon>Actinomycetota</taxon>
        <taxon>Actinomycetes</taxon>
        <taxon>Micromonosporales</taxon>
        <taxon>Micromonosporaceae</taxon>
        <taxon>Micromonospora</taxon>
    </lineage>
</organism>
<accession>A0AAW4JF39</accession>
<reference evidence="3" key="1">
    <citation type="submission" date="2021-03" db="EMBL/GenBank/DDBJ databases">
        <title>X isolated from Micromonospora tulbaghiae.</title>
        <authorList>
            <person name="Stennett H.L."/>
        </authorList>
    </citation>
    <scope>NUCLEOTIDE SEQUENCE</scope>
    <source>
        <strain evidence="3">28M1-20</strain>
    </source>
</reference>
<feature type="transmembrane region" description="Helical" evidence="1">
    <location>
        <begin position="140"/>
        <end position="160"/>
    </location>
</feature>
<proteinExistence type="predicted"/>
<dbReference type="RefSeq" id="WP_208576827.1">
    <property type="nucleotide sequence ID" value="NZ_JAGFVQ010000011.1"/>
</dbReference>
<dbReference type="NCBIfam" id="NF042915">
    <property type="entry name" value="MAB_1171c_fam"/>
    <property type="match status" value="1"/>
</dbReference>
<feature type="transmembrane region" description="Helical" evidence="1">
    <location>
        <begin position="102"/>
        <end position="120"/>
    </location>
</feature>
<keyword evidence="1" id="KW-0812">Transmembrane</keyword>
<feature type="transmembrane region" description="Helical" evidence="1">
    <location>
        <begin position="181"/>
        <end position="203"/>
    </location>
</feature>
<evidence type="ECO:0000256" key="1">
    <source>
        <dbReference type="SAM" id="Phobius"/>
    </source>
</evidence>
<feature type="transmembrane region" description="Helical" evidence="1">
    <location>
        <begin position="5"/>
        <end position="21"/>
    </location>
</feature>
<feature type="transmembrane region" description="Helical" evidence="1">
    <location>
        <begin position="215"/>
        <end position="236"/>
    </location>
</feature>
<dbReference type="Pfam" id="PF20182">
    <property type="entry name" value="DUF6545"/>
    <property type="match status" value="1"/>
</dbReference>
<evidence type="ECO:0000259" key="2">
    <source>
        <dbReference type="Pfam" id="PF20182"/>
    </source>
</evidence>
<evidence type="ECO:0000313" key="3">
    <source>
        <dbReference type="EMBL" id="MBO4140169.1"/>
    </source>
</evidence>
<sequence length="412" mass="44961">MDTTLYAVCAIAGWFAFGYMLRLQHRQPGRVRGAICVALGAFAAGITLAIPSLAGGIDHASGLPNLAKVISHACAMTIAASAENMLLHLALPPAKAAARSRLWVWVTSGAFLAMAGLFVYTLTYDTPVLLTVEYAQDPVVTAYLLIFMLVGFFAYCTDITRLCWRFARVCGRPWLRRGLRITAVGAAFALLYSTNKIVYLIAYWSGYQPSGEREIAAILVTISALLMMAGLTMPAWGPILTITRRWDDFRSYRRLEPLWRDLVSALPELELDASLRRPLGAVRDIDYALTRRVAEIRDGRLALRPYMDAKVTELAEQFAEQAGLTADERRSNVEAAHLACALHRHQAGIVAAVPQPADDLHRPGGGYAGEIAWLMRVTAAYAQSPVVARTLVAARLAAAKDSPHPVVGDAQR</sequence>
<name>A0AAW4JF39_9ACTN</name>
<feature type="transmembrane region" description="Helical" evidence="1">
    <location>
        <begin position="33"/>
        <end position="57"/>
    </location>
</feature>
<protein>
    <recommendedName>
        <fullName evidence="2">DUF6545 domain-containing protein</fullName>
    </recommendedName>
</protein>
<dbReference type="AlphaFoldDB" id="A0AAW4JF39"/>
<keyword evidence="1" id="KW-1133">Transmembrane helix</keyword>
<comment type="caution">
    <text evidence="3">The sequence shown here is derived from an EMBL/GenBank/DDBJ whole genome shotgun (WGS) entry which is preliminary data.</text>
</comment>
<dbReference type="InterPro" id="IPR046675">
    <property type="entry name" value="DUF6545"/>
</dbReference>
<feature type="transmembrane region" description="Helical" evidence="1">
    <location>
        <begin position="69"/>
        <end position="90"/>
    </location>
</feature>
<evidence type="ECO:0000313" key="4">
    <source>
        <dbReference type="Proteomes" id="UP000669887"/>
    </source>
</evidence>
<dbReference type="EMBL" id="JAGFVQ010000011">
    <property type="protein sequence ID" value="MBO4140169.1"/>
    <property type="molecule type" value="Genomic_DNA"/>
</dbReference>
<dbReference type="Proteomes" id="UP000669887">
    <property type="component" value="Unassembled WGS sequence"/>
</dbReference>
<feature type="domain" description="DUF6545" evidence="2">
    <location>
        <begin position="245"/>
        <end position="382"/>
    </location>
</feature>
<keyword evidence="1" id="KW-0472">Membrane</keyword>
<gene>
    <name evidence="3" type="ORF">J5U46_08445</name>
</gene>